<name>A0A251S3H7_HELAN</name>
<organism evidence="3 4">
    <name type="scientific">Helianthus annuus</name>
    <name type="common">Common sunflower</name>
    <dbReference type="NCBI Taxonomy" id="4232"/>
    <lineage>
        <taxon>Eukaryota</taxon>
        <taxon>Viridiplantae</taxon>
        <taxon>Streptophyta</taxon>
        <taxon>Embryophyta</taxon>
        <taxon>Tracheophyta</taxon>
        <taxon>Spermatophyta</taxon>
        <taxon>Magnoliopsida</taxon>
        <taxon>eudicotyledons</taxon>
        <taxon>Gunneridae</taxon>
        <taxon>Pentapetalae</taxon>
        <taxon>asterids</taxon>
        <taxon>campanulids</taxon>
        <taxon>Asterales</taxon>
        <taxon>Asteraceae</taxon>
        <taxon>Asteroideae</taxon>
        <taxon>Heliantheae alliance</taxon>
        <taxon>Heliantheae</taxon>
        <taxon>Helianthus</taxon>
    </lineage>
</organism>
<evidence type="ECO:0000313" key="2">
    <source>
        <dbReference type="EMBL" id="KAF5762341.1"/>
    </source>
</evidence>
<dbReference type="Proteomes" id="UP000215914">
    <property type="component" value="Chromosome 16"/>
</dbReference>
<dbReference type="OMA" id="DWAMAKV"/>
<reference evidence="2" key="3">
    <citation type="submission" date="2020-06" db="EMBL/GenBank/DDBJ databases">
        <title>Helianthus annuus Genome sequencing and assembly Release 2.</title>
        <authorList>
            <person name="Gouzy J."/>
            <person name="Langlade N."/>
            <person name="Munos S."/>
        </authorList>
    </citation>
    <scope>NUCLEOTIDE SEQUENCE</scope>
    <source>
        <tissue evidence="2">Leaves</tissue>
    </source>
</reference>
<keyword evidence="4" id="KW-1185">Reference proteome</keyword>
<evidence type="ECO:0000256" key="1">
    <source>
        <dbReference type="SAM" id="SignalP"/>
    </source>
</evidence>
<sequence length="89" mass="9402">MNKKVALLLLLLAVTAMVCRSDEEEKDASWTDWAKDKLSGAFNNDQLKSSAQDAKDAASGAADYAGEKAIEAEDAAASAAKELSEKPLV</sequence>
<keyword evidence="1" id="KW-0732">Signal</keyword>
<evidence type="ECO:0000313" key="3">
    <source>
        <dbReference type="EMBL" id="OTF93228.1"/>
    </source>
</evidence>
<dbReference type="EMBL" id="CM007905">
    <property type="protein sequence ID" value="OTF93228.1"/>
    <property type="molecule type" value="Genomic_DNA"/>
</dbReference>
<feature type="signal peptide" evidence="1">
    <location>
        <begin position="1"/>
        <end position="21"/>
    </location>
</feature>
<reference evidence="2 4" key="1">
    <citation type="journal article" date="2017" name="Nature">
        <title>The sunflower genome provides insights into oil metabolism, flowering and Asterid evolution.</title>
        <authorList>
            <person name="Badouin H."/>
            <person name="Gouzy J."/>
            <person name="Grassa C.J."/>
            <person name="Murat F."/>
            <person name="Staton S.E."/>
            <person name="Cottret L."/>
            <person name="Lelandais-Briere C."/>
            <person name="Owens G.L."/>
            <person name="Carrere S."/>
            <person name="Mayjonade B."/>
            <person name="Legrand L."/>
            <person name="Gill N."/>
            <person name="Kane N.C."/>
            <person name="Bowers J.E."/>
            <person name="Hubner S."/>
            <person name="Bellec A."/>
            <person name="Berard A."/>
            <person name="Berges H."/>
            <person name="Blanchet N."/>
            <person name="Boniface M.C."/>
            <person name="Brunel D."/>
            <person name="Catrice O."/>
            <person name="Chaidir N."/>
            <person name="Claudel C."/>
            <person name="Donnadieu C."/>
            <person name="Faraut T."/>
            <person name="Fievet G."/>
            <person name="Helmstetter N."/>
            <person name="King M."/>
            <person name="Knapp S.J."/>
            <person name="Lai Z."/>
            <person name="Le Paslier M.C."/>
            <person name="Lippi Y."/>
            <person name="Lorenzon L."/>
            <person name="Mandel J.R."/>
            <person name="Marage G."/>
            <person name="Marchand G."/>
            <person name="Marquand E."/>
            <person name="Bret-Mestries E."/>
            <person name="Morien E."/>
            <person name="Nambeesan S."/>
            <person name="Nguyen T."/>
            <person name="Pegot-Espagnet P."/>
            <person name="Pouilly N."/>
            <person name="Raftis F."/>
            <person name="Sallet E."/>
            <person name="Schiex T."/>
            <person name="Thomas J."/>
            <person name="Vandecasteele C."/>
            <person name="Vares D."/>
            <person name="Vear F."/>
            <person name="Vautrin S."/>
            <person name="Crespi M."/>
            <person name="Mangin B."/>
            <person name="Burke J.M."/>
            <person name="Salse J."/>
            <person name="Munos S."/>
            <person name="Vincourt P."/>
            <person name="Rieseberg L.H."/>
            <person name="Langlade N.B."/>
        </authorList>
    </citation>
    <scope>NUCLEOTIDE SEQUENCE [LARGE SCALE GENOMIC DNA]</scope>
    <source>
        <strain evidence="4">cv. SF193</strain>
        <tissue evidence="2">Leaves</tissue>
    </source>
</reference>
<evidence type="ECO:0000313" key="4">
    <source>
        <dbReference type="Proteomes" id="UP000215914"/>
    </source>
</evidence>
<dbReference type="Gramene" id="mRNA:HanXRQr2_Chr16g0775621">
    <property type="protein sequence ID" value="mRNA:HanXRQr2_Chr16g0775621"/>
    <property type="gene ID" value="HanXRQr2_Chr16g0775621"/>
</dbReference>
<gene>
    <name evidence="3" type="ORF">HannXRQ_Chr16g0530601</name>
    <name evidence="2" type="ORF">HanXRQr2_Chr16g0775621</name>
</gene>
<dbReference type="InParanoid" id="A0A251S3H7"/>
<proteinExistence type="predicted"/>
<accession>A0A251S3H7</accession>
<dbReference type="AlphaFoldDB" id="A0A251S3H7"/>
<feature type="chain" id="PRO_5041166621" evidence="1">
    <location>
        <begin position="22"/>
        <end position="89"/>
    </location>
</feature>
<protein>
    <submittedName>
        <fullName evidence="3">Uncharacterized protein</fullName>
    </submittedName>
</protein>
<reference evidence="3" key="2">
    <citation type="submission" date="2017-02" db="EMBL/GenBank/DDBJ databases">
        <title>Sunflower complete genome.</title>
        <authorList>
            <person name="Langlade N."/>
            <person name="Munos S."/>
        </authorList>
    </citation>
    <scope>NUCLEOTIDE SEQUENCE [LARGE SCALE GENOMIC DNA]</scope>
    <source>
        <tissue evidence="3">Leaves</tissue>
    </source>
</reference>
<dbReference type="EMBL" id="MNCJ02000331">
    <property type="protein sequence ID" value="KAF5762341.1"/>
    <property type="molecule type" value="Genomic_DNA"/>
</dbReference>